<accession>A0AAN5C059</accession>
<reference evidence="2" key="1">
    <citation type="submission" date="2023-04" db="EMBL/GenBank/DDBJ databases">
        <title>Aspergillus oryzae NBRC 4228.</title>
        <authorList>
            <person name="Ichikawa N."/>
            <person name="Sato H."/>
            <person name="Tonouchi N."/>
        </authorList>
    </citation>
    <scope>NUCLEOTIDE SEQUENCE</scope>
    <source>
        <strain evidence="2">NBRC 4228</strain>
    </source>
</reference>
<name>A0AAN5C059_ASPOZ</name>
<comment type="caution">
    <text evidence="2">The sequence shown here is derived from an EMBL/GenBank/DDBJ whole genome shotgun (WGS) entry which is preliminary data.</text>
</comment>
<gene>
    <name evidence="2" type="ORF">Aory04_000808600</name>
</gene>
<dbReference type="EMBL" id="BSYA01000099">
    <property type="protein sequence ID" value="GMG32351.1"/>
    <property type="molecule type" value="Genomic_DNA"/>
</dbReference>
<feature type="compositionally biased region" description="Basic and acidic residues" evidence="1">
    <location>
        <begin position="113"/>
        <end position="126"/>
    </location>
</feature>
<proteinExistence type="predicted"/>
<sequence>MPLNLARRGGGILRKLHLSDAFSRPVRVAVAQSHVRRVSLITRGQALRPICRVLPSTSVFSQRLLKTYATTSDSKSEKKKSTKSTKAGKGTKKTTKKAKKSSTAKPKPKPRKQLTEKQKEAKKTRELRDQIKALKATALEAPKRLPERVANLSIIEKLQETRKTHNNTQEAFKAATELAKTISEEERAVRLVL</sequence>
<protein>
    <submittedName>
        <fullName evidence="2">Unnamed protein product</fullName>
    </submittedName>
</protein>
<feature type="region of interest" description="Disordered" evidence="1">
    <location>
        <begin position="69"/>
        <end position="126"/>
    </location>
</feature>
<evidence type="ECO:0000256" key="1">
    <source>
        <dbReference type="SAM" id="MobiDB-lite"/>
    </source>
</evidence>
<evidence type="ECO:0000313" key="3">
    <source>
        <dbReference type="Proteomes" id="UP001165205"/>
    </source>
</evidence>
<feature type="compositionally biased region" description="Basic residues" evidence="1">
    <location>
        <begin position="89"/>
        <end position="112"/>
    </location>
</feature>
<evidence type="ECO:0000313" key="2">
    <source>
        <dbReference type="EMBL" id="GMG32351.1"/>
    </source>
</evidence>
<dbReference type="AlphaFoldDB" id="A0AAN5C059"/>
<organism evidence="2 3">
    <name type="scientific">Aspergillus oryzae</name>
    <name type="common">Yellow koji mold</name>
    <dbReference type="NCBI Taxonomy" id="5062"/>
    <lineage>
        <taxon>Eukaryota</taxon>
        <taxon>Fungi</taxon>
        <taxon>Dikarya</taxon>
        <taxon>Ascomycota</taxon>
        <taxon>Pezizomycotina</taxon>
        <taxon>Eurotiomycetes</taxon>
        <taxon>Eurotiomycetidae</taxon>
        <taxon>Eurotiales</taxon>
        <taxon>Aspergillaceae</taxon>
        <taxon>Aspergillus</taxon>
        <taxon>Aspergillus subgen. Circumdati</taxon>
    </lineage>
</organism>
<dbReference type="Proteomes" id="UP001165205">
    <property type="component" value="Unassembled WGS sequence"/>
</dbReference>